<dbReference type="AlphaFoldDB" id="A0A813T6K5"/>
<dbReference type="InterPro" id="IPR050328">
    <property type="entry name" value="Dev_Immune_Receptor"/>
</dbReference>
<protein>
    <recommendedName>
        <fullName evidence="6">Leucine-rich repeat domain-containing protein</fullName>
    </recommendedName>
</protein>
<keyword evidence="2" id="KW-0732">Signal</keyword>
<dbReference type="Proteomes" id="UP000663879">
    <property type="component" value="Unassembled WGS sequence"/>
</dbReference>
<gene>
    <name evidence="4" type="ORF">OXX778_LOCUS6774</name>
</gene>
<evidence type="ECO:0000256" key="2">
    <source>
        <dbReference type="ARBA" id="ARBA00022729"/>
    </source>
</evidence>
<dbReference type="InterPro" id="IPR001611">
    <property type="entry name" value="Leu-rich_rpt"/>
</dbReference>
<dbReference type="InterPro" id="IPR003591">
    <property type="entry name" value="Leu-rich_rpt_typical-subtyp"/>
</dbReference>
<dbReference type="InterPro" id="IPR032675">
    <property type="entry name" value="LRR_dom_sf"/>
</dbReference>
<organism evidence="4 5">
    <name type="scientific">Brachionus calyciflorus</name>
    <dbReference type="NCBI Taxonomy" id="104777"/>
    <lineage>
        <taxon>Eukaryota</taxon>
        <taxon>Metazoa</taxon>
        <taxon>Spiralia</taxon>
        <taxon>Gnathifera</taxon>
        <taxon>Rotifera</taxon>
        <taxon>Eurotatoria</taxon>
        <taxon>Monogononta</taxon>
        <taxon>Pseudotrocha</taxon>
        <taxon>Ploima</taxon>
        <taxon>Brachionidae</taxon>
        <taxon>Brachionus</taxon>
    </lineage>
</organism>
<evidence type="ECO:0000313" key="4">
    <source>
        <dbReference type="EMBL" id="CAF0807051.1"/>
    </source>
</evidence>
<evidence type="ECO:0000256" key="1">
    <source>
        <dbReference type="ARBA" id="ARBA00022614"/>
    </source>
</evidence>
<dbReference type="SUPFAM" id="SSF52058">
    <property type="entry name" value="L domain-like"/>
    <property type="match status" value="1"/>
</dbReference>
<keyword evidence="3" id="KW-0677">Repeat</keyword>
<accession>A0A813T6K5</accession>
<dbReference type="Gene3D" id="3.80.10.10">
    <property type="entry name" value="Ribonuclease Inhibitor"/>
    <property type="match status" value="1"/>
</dbReference>
<proteinExistence type="predicted"/>
<dbReference type="PANTHER" id="PTHR24373">
    <property type="entry name" value="SLIT RELATED LEUCINE-RICH REPEAT NEURONAL PROTEIN"/>
    <property type="match status" value="1"/>
</dbReference>
<keyword evidence="1" id="KW-0433">Leucine-rich repeat</keyword>
<dbReference type="PANTHER" id="PTHR24373:SF275">
    <property type="entry name" value="TIR DOMAIN-CONTAINING PROTEIN"/>
    <property type="match status" value="1"/>
</dbReference>
<dbReference type="EMBL" id="CAJNOC010000823">
    <property type="protein sequence ID" value="CAF0807051.1"/>
    <property type="molecule type" value="Genomic_DNA"/>
</dbReference>
<dbReference type="OrthoDB" id="1060944at2759"/>
<dbReference type="PROSITE" id="PS51450">
    <property type="entry name" value="LRR"/>
    <property type="match status" value="2"/>
</dbReference>
<sequence>MNKLEIIEYYDELQRLIDLKCELINFDPFLNDQDKSKINSVRENFINSINRVFNNSINCYKKLPKNAHYDGPFCILIPLQDGKNIGKLIILPKYIDSNIQNAIYVDSEDSLNSKAVLEYLILKQLIKQSLKNECLVDLSIVEKNIIEEFEISFENIETRDLEVIDNYLNIERIKSISLRLKALDIQKLNLLIKKFTSLEDLNLIFYKKNELTYEELEYLKNTNNLNVNLTLDAVKFIDLDQFKQILSLKELKIHESNLRDKFFFNGFDNLKYLSLNWNNLENVLKTQLDGLENLIALDLGGNEIKTIDENIFEALPKLEYLNLRHNYLKKINLTYLNDLKNLEFLSLINGYYDSNDEFYLDIESLELPKLKYLAIRADKIPVLKNLSLEFLEVKGLKELGLENLTHHEQLKGLRLVFNYETSTMPVIDPNVFKSLENLVYLTFRFDYLYDAKLVLENEEFYKSLIKRGNSNFYHNYDEFSYQYCLFMFTVSIFESISDFIKQELNFSKHVKTAAIDYHNFFYKNFFNI</sequence>
<evidence type="ECO:0000256" key="3">
    <source>
        <dbReference type="ARBA" id="ARBA00022737"/>
    </source>
</evidence>
<evidence type="ECO:0000313" key="5">
    <source>
        <dbReference type="Proteomes" id="UP000663879"/>
    </source>
</evidence>
<name>A0A813T6K5_9BILA</name>
<keyword evidence="5" id="KW-1185">Reference proteome</keyword>
<dbReference type="Pfam" id="PF13855">
    <property type="entry name" value="LRR_8"/>
    <property type="match status" value="1"/>
</dbReference>
<reference evidence="4" key="1">
    <citation type="submission" date="2021-02" db="EMBL/GenBank/DDBJ databases">
        <authorList>
            <person name="Nowell W R."/>
        </authorList>
    </citation>
    <scope>NUCLEOTIDE SEQUENCE</scope>
    <source>
        <strain evidence="4">Ploen Becks lab</strain>
    </source>
</reference>
<comment type="caution">
    <text evidence="4">The sequence shown here is derived from an EMBL/GenBank/DDBJ whole genome shotgun (WGS) entry which is preliminary data.</text>
</comment>
<dbReference type="SMART" id="SM00369">
    <property type="entry name" value="LRR_TYP"/>
    <property type="match status" value="3"/>
</dbReference>
<evidence type="ECO:0008006" key="6">
    <source>
        <dbReference type="Google" id="ProtNLM"/>
    </source>
</evidence>